<evidence type="ECO:0000256" key="2">
    <source>
        <dbReference type="ARBA" id="ARBA00007998"/>
    </source>
</evidence>
<keyword evidence="3" id="KW-0813">Transport</keyword>
<evidence type="ECO:0000256" key="6">
    <source>
        <dbReference type="ARBA" id="ARBA00022989"/>
    </source>
</evidence>
<comment type="similarity">
    <text evidence="2">Belongs to the amino acid-polyamine-organocation (APC) superfamily. Spore germination protein (SGP) (TC 2.A.3.9) family.</text>
</comment>
<keyword evidence="4" id="KW-0309">Germination</keyword>
<name>U4QKQ5_TEPAE</name>
<keyword evidence="5 8" id="KW-0812">Transmembrane</keyword>
<evidence type="ECO:0000256" key="7">
    <source>
        <dbReference type="ARBA" id="ARBA00023136"/>
    </source>
</evidence>
<dbReference type="STRING" id="1209989.TepRe1_0736"/>
<feature type="transmembrane region" description="Helical" evidence="8">
    <location>
        <begin position="151"/>
        <end position="171"/>
    </location>
</feature>
<dbReference type="GO" id="GO:0016020">
    <property type="term" value="C:membrane"/>
    <property type="evidence" value="ECO:0007669"/>
    <property type="project" value="UniProtKB-SubCell"/>
</dbReference>
<dbReference type="EMBL" id="HF563609">
    <property type="protein sequence ID" value="CDI40484.1"/>
    <property type="molecule type" value="Genomic_DNA"/>
</dbReference>
<dbReference type="eggNOG" id="COG0531">
    <property type="taxonomic scope" value="Bacteria"/>
</dbReference>
<feature type="transmembrane region" description="Helical" evidence="8">
    <location>
        <begin position="48"/>
        <end position="70"/>
    </location>
</feature>
<evidence type="ECO:0000256" key="5">
    <source>
        <dbReference type="ARBA" id="ARBA00022692"/>
    </source>
</evidence>
<evidence type="ECO:0000256" key="4">
    <source>
        <dbReference type="ARBA" id="ARBA00022544"/>
    </source>
</evidence>
<keyword evidence="7 8" id="KW-0472">Membrane</keyword>
<feature type="transmembrane region" description="Helical" evidence="8">
    <location>
        <begin position="310"/>
        <end position="327"/>
    </location>
</feature>
<feature type="transmembrane region" description="Helical" evidence="8">
    <location>
        <begin position="18"/>
        <end position="36"/>
    </location>
</feature>
<dbReference type="AlphaFoldDB" id="U4QKQ5"/>
<reference evidence="10" key="1">
    <citation type="journal article" date="2013" name="Genome Announc.">
        <title>First genome sequence of a syntrophic acetate-oxidizing bacterium, Tepidanaerobacter acetatoxydans strain Re1.</title>
        <authorList>
            <person name="Manzoor S."/>
            <person name="Bongcam-Rudloff E."/>
            <person name="Schnurer A."/>
            <person name="Muller B."/>
        </authorList>
    </citation>
    <scope>NUCLEOTIDE SEQUENCE [LARGE SCALE GENOMIC DNA]</scope>
    <source>
        <strain evidence="10">Re1</strain>
    </source>
</reference>
<gene>
    <name evidence="9" type="ordered locus">TEPIRE1_0796</name>
</gene>
<proteinExistence type="inferred from homology"/>
<feature type="transmembrane region" description="Helical" evidence="8">
    <location>
        <begin position="191"/>
        <end position="211"/>
    </location>
</feature>
<keyword evidence="10" id="KW-1185">Reference proteome</keyword>
<evidence type="ECO:0000313" key="10">
    <source>
        <dbReference type="Proteomes" id="UP000010802"/>
    </source>
</evidence>
<keyword evidence="6 8" id="KW-1133">Transmembrane helix</keyword>
<feature type="transmembrane region" description="Helical" evidence="8">
    <location>
        <begin position="347"/>
        <end position="365"/>
    </location>
</feature>
<protein>
    <submittedName>
        <fullName evidence="9">Spore germination protein</fullName>
    </submittedName>
</protein>
<organism evidence="9 10">
    <name type="scientific">Tepidanaerobacter acetatoxydans (strain DSM 21804 / JCM 16047 / Re1)</name>
    <dbReference type="NCBI Taxonomy" id="1209989"/>
    <lineage>
        <taxon>Bacteria</taxon>
        <taxon>Bacillati</taxon>
        <taxon>Bacillota</taxon>
        <taxon>Clostridia</taxon>
        <taxon>Thermosediminibacterales</taxon>
        <taxon>Tepidanaerobacteraceae</taxon>
        <taxon>Tepidanaerobacter</taxon>
    </lineage>
</organism>
<evidence type="ECO:0000256" key="8">
    <source>
        <dbReference type="SAM" id="Phobius"/>
    </source>
</evidence>
<sequence length="373" mass="42000">MIINEECYMLEDGKISNLQFICAFVLSRLMLTMTYLSYFKAPPFNQDLWLSALLSAPMHILLMLPAYFLAKRFRNMSAVQSAEVILGPAGKLVSALFVWFFIHRTATILREFGEFFTAILYPETPILVFIGLTALFAAYAVKNGIETICRIAQIALPVILFSVLLIMALLVKVFDLRCILPVLEDGIAPVIYGAFVISSRTGMILAIPMLIPYINIPGKLKNYLIIGLIILSFYFCIIVLLTAGVFGVEQAKIIDFPFFYAVQLISVGDFLERIDVLFVAIWISGMFVHASIHYYLAVLGTAQFLKLQDYRPILLPMGIIIVSLSILQSENMVALNKFLSYKVYTWYVLFFTVILPSFLLLAAVIRKKGADSR</sequence>
<dbReference type="NCBIfam" id="TIGR00912">
    <property type="entry name" value="2A0309"/>
    <property type="match status" value="1"/>
</dbReference>
<dbReference type="GO" id="GO:0009847">
    <property type="term" value="P:spore germination"/>
    <property type="evidence" value="ECO:0007669"/>
    <property type="project" value="InterPro"/>
</dbReference>
<comment type="subcellular location">
    <subcellularLocation>
        <location evidence="1">Membrane</location>
        <topology evidence="1">Multi-pass membrane protein</topology>
    </subcellularLocation>
</comment>
<feature type="transmembrane region" description="Helical" evidence="8">
    <location>
        <begin position="223"/>
        <end position="248"/>
    </location>
</feature>
<dbReference type="Proteomes" id="UP000010802">
    <property type="component" value="Chromosome"/>
</dbReference>
<feature type="transmembrane region" description="Helical" evidence="8">
    <location>
        <begin position="276"/>
        <end position="298"/>
    </location>
</feature>
<accession>U4QKQ5</accession>
<evidence type="ECO:0000256" key="1">
    <source>
        <dbReference type="ARBA" id="ARBA00004141"/>
    </source>
</evidence>
<dbReference type="PANTHER" id="PTHR34975:SF2">
    <property type="entry name" value="SPORE GERMINATION PROTEIN A2"/>
    <property type="match status" value="1"/>
</dbReference>
<dbReference type="HOGENOM" id="CLU_047547_1_2_9"/>
<dbReference type="PANTHER" id="PTHR34975">
    <property type="entry name" value="SPORE GERMINATION PROTEIN A2"/>
    <property type="match status" value="1"/>
</dbReference>
<dbReference type="Pfam" id="PF03845">
    <property type="entry name" value="Spore_permease"/>
    <property type="match status" value="1"/>
</dbReference>
<dbReference type="InterPro" id="IPR004761">
    <property type="entry name" value="Spore_GerAB"/>
</dbReference>
<evidence type="ECO:0000256" key="3">
    <source>
        <dbReference type="ARBA" id="ARBA00022448"/>
    </source>
</evidence>
<evidence type="ECO:0000313" key="9">
    <source>
        <dbReference type="EMBL" id="CDI40484.1"/>
    </source>
</evidence>
<feature type="transmembrane region" description="Helical" evidence="8">
    <location>
        <begin position="115"/>
        <end position="139"/>
    </location>
</feature>
<dbReference type="KEGG" id="tae:TepiRe1_0796"/>
<feature type="transmembrane region" description="Helical" evidence="8">
    <location>
        <begin position="82"/>
        <end position="103"/>
    </location>
</feature>